<dbReference type="Gene3D" id="3.40.605.10">
    <property type="entry name" value="Aldehyde Dehydrogenase, Chain A, domain 1"/>
    <property type="match status" value="1"/>
</dbReference>
<keyword evidence="2" id="KW-0560">Oxidoreductase</keyword>
<proteinExistence type="inferred from homology"/>
<name>A0ABN3J7W1_9ACTN</name>
<dbReference type="Pfam" id="PF00171">
    <property type="entry name" value="Aldedh"/>
    <property type="match status" value="1"/>
</dbReference>
<dbReference type="InterPro" id="IPR015590">
    <property type="entry name" value="Aldehyde_DH_dom"/>
</dbReference>
<dbReference type="RefSeq" id="WP_344590364.1">
    <property type="nucleotide sequence ID" value="NZ_BAAARW010000012.1"/>
</dbReference>
<comment type="similarity">
    <text evidence="1">Belongs to the aldehyde dehydrogenase family.</text>
</comment>
<keyword evidence="6" id="KW-1185">Reference proteome</keyword>
<dbReference type="Proteomes" id="UP001501231">
    <property type="component" value="Unassembled WGS sequence"/>
</dbReference>
<dbReference type="InterPro" id="IPR016161">
    <property type="entry name" value="Ald_DH/histidinol_DH"/>
</dbReference>
<dbReference type="InterPro" id="IPR016162">
    <property type="entry name" value="Ald_DH_N"/>
</dbReference>
<evidence type="ECO:0000313" key="5">
    <source>
        <dbReference type="EMBL" id="GAA2422974.1"/>
    </source>
</evidence>
<dbReference type="PANTHER" id="PTHR43720">
    <property type="entry name" value="2-AMINOMUCONIC SEMIALDEHYDE DEHYDROGENASE"/>
    <property type="match status" value="1"/>
</dbReference>
<sequence length="55" mass="5616">MVNIVPGRGAGAGQALVSHPGVDKVSFTGSYGTAQQIMRNAADGLKRVTFGALDQ</sequence>
<keyword evidence="3" id="KW-0520">NAD</keyword>
<organism evidence="5 6">
    <name type="scientific">Actinomadura vinacea</name>
    <dbReference type="NCBI Taxonomy" id="115336"/>
    <lineage>
        <taxon>Bacteria</taxon>
        <taxon>Bacillati</taxon>
        <taxon>Actinomycetota</taxon>
        <taxon>Actinomycetes</taxon>
        <taxon>Streptosporangiales</taxon>
        <taxon>Thermomonosporaceae</taxon>
        <taxon>Actinomadura</taxon>
    </lineage>
</organism>
<dbReference type="SUPFAM" id="SSF53720">
    <property type="entry name" value="ALDH-like"/>
    <property type="match status" value="1"/>
</dbReference>
<evidence type="ECO:0000256" key="1">
    <source>
        <dbReference type="ARBA" id="ARBA00009986"/>
    </source>
</evidence>
<feature type="domain" description="Aldehyde dehydrogenase" evidence="4">
    <location>
        <begin position="2"/>
        <end position="50"/>
    </location>
</feature>
<dbReference type="EMBL" id="BAAARW010000012">
    <property type="protein sequence ID" value="GAA2422974.1"/>
    <property type="molecule type" value="Genomic_DNA"/>
</dbReference>
<evidence type="ECO:0000313" key="6">
    <source>
        <dbReference type="Proteomes" id="UP001501231"/>
    </source>
</evidence>
<dbReference type="PANTHER" id="PTHR43720:SF2">
    <property type="entry name" value="2-AMINOMUCONIC SEMIALDEHYDE DEHYDROGENASE"/>
    <property type="match status" value="1"/>
</dbReference>
<reference evidence="5 6" key="1">
    <citation type="journal article" date="2019" name="Int. J. Syst. Evol. Microbiol.">
        <title>The Global Catalogue of Microorganisms (GCM) 10K type strain sequencing project: providing services to taxonomists for standard genome sequencing and annotation.</title>
        <authorList>
            <consortium name="The Broad Institute Genomics Platform"/>
            <consortium name="The Broad Institute Genome Sequencing Center for Infectious Disease"/>
            <person name="Wu L."/>
            <person name="Ma J."/>
        </authorList>
    </citation>
    <scope>NUCLEOTIDE SEQUENCE [LARGE SCALE GENOMIC DNA]</scope>
    <source>
        <strain evidence="5 6">JCM 3325</strain>
    </source>
</reference>
<evidence type="ECO:0000259" key="4">
    <source>
        <dbReference type="Pfam" id="PF00171"/>
    </source>
</evidence>
<evidence type="ECO:0000256" key="2">
    <source>
        <dbReference type="ARBA" id="ARBA00023002"/>
    </source>
</evidence>
<comment type="caution">
    <text evidence="5">The sequence shown here is derived from an EMBL/GenBank/DDBJ whole genome shotgun (WGS) entry which is preliminary data.</text>
</comment>
<gene>
    <name evidence="5" type="ORF">GCM10010191_38570</name>
</gene>
<evidence type="ECO:0000256" key="3">
    <source>
        <dbReference type="ARBA" id="ARBA00023027"/>
    </source>
</evidence>
<protein>
    <recommendedName>
        <fullName evidence="4">Aldehyde dehydrogenase domain-containing protein</fullName>
    </recommendedName>
</protein>
<accession>A0ABN3J7W1</accession>